<evidence type="ECO:0000256" key="1">
    <source>
        <dbReference type="SAM" id="Phobius"/>
    </source>
</evidence>
<comment type="caution">
    <text evidence="2">The sequence shown here is derived from an EMBL/GenBank/DDBJ whole genome shotgun (WGS) entry which is preliminary data.</text>
</comment>
<proteinExistence type="predicted"/>
<protein>
    <submittedName>
        <fullName evidence="2">TIGR04438 family Trp-rich protein</fullName>
    </submittedName>
</protein>
<dbReference type="Proteomes" id="UP000617041">
    <property type="component" value="Unassembled WGS sequence"/>
</dbReference>
<dbReference type="EMBL" id="JAEDAO010000001">
    <property type="protein sequence ID" value="MBK0393890.1"/>
    <property type="molecule type" value="Genomic_DNA"/>
</dbReference>
<dbReference type="RefSeq" id="WP_200788851.1">
    <property type="nucleotide sequence ID" value="NZ_JAEDAO010000001.1"/>
</dbReference>
<sequence length="79" mass="9322">MLFLGIGLILLALKYFEIDPVAAWSWWVVLSPFALAVAWWSWADWSGYTKRRAMDRENARKQARLDKQREAIGIVKRKR</sequence>
<organism evidence="2 3">
    <name type="scientific">Ramlibacter algicola</name>
    <dbReference type="NCBI Taxonomy" id="2795217"/>
    <lineage>
        <taxon>Bacteria</taxon>
        <taxon>Pseudomonadati</taxon>
        <taxon>Pseudomonadota</taxon>
        <taxon>Betaproteobacteria</taxon>
        <taxon>Burkholderiales</taxon>
        <taxon>Comamonadaceae</taxon>
        <taxon>Ramlibacter</taxon>
    </lineage>
</organism>
<evidence type="ECO:0000313" key="2">
    <source>
        <dbReference type="EMBL" id="MBK0393890.1"/>
    </source>
</evidence>
<keyword evidence="1" id="KW-1133">Transmembrane helix</keyword>
<dbReference type="InterPro" id="IPR031044">
    <property type="entry name" value="Small_Trp_rich"/>
</dbReference>
<name>A0A934Q0C7_9BURK</name>
<dbReference type="NCBIfam" id="TIGR04438">
    <property type="entry name" value="small_Trp_rich"/>
    <property type="match status" value="1"/>
</dbReference>
<evidence type="ECO:0000313" key="3">
    <source>
        <dbReference type="Proteomes" id="UP000617041"/>
    </source>
</evidence>
<accession>A0A934Q0C7</accession>
<dbReference type="AlphaFoldDB" id="A0A934Q0C7"/>
<keyword evidence="1" id="KW-0812">Transmembrane</keyword>
<reference evidence="2" key="1">
    <citation type="submission" date="2020-12" db="EMBL/GenBank/DDBJ databases">
        <title>Ramlibacter sp. nov., isolated from a freshwater alga, Cryptomonas.</title>
        <authorList>
            <person name="Kim H.M."/>
            <person name="Jeon C.O."/>
        </authorList>
    </citation>
    <scope>NUCLEOTIDE SEQUENCE</scope>
    <source>
        <strain evidence="2">CrO1</strain>
    </source>
</reference>
<feature type="transmembrane region" description="Helical" evidence="1">
    <location>
        <begin position="24"/>
        <end position="42"/>
    </location>
</feature>
<keyword evidence="3" id="KW-1185">Reference proteome</keyword>
<gene>
    <name evidence="2" type="ORF">I8E28_14920</name>
</gene>
<keyword evidence="1" id="KW-0472">Membrane</keyword>